<proteinExistence type="predicted"/>
<gene>
    <name evidence="1" type="ORF">PMAYCL1PPCAC_03649</name>
</gene>
<evidence type="ECO:0000313" key="2">
    <source>
        <dbReference type="Proteomes" id="UP001328107"/>
    </source>
</evidence>
<keyword evidence="2" id="KW-1185">Reference proteome</keyword>
<dbReference type="Proteomes" id="UP001328107">
    <property type="component" value="Unassembled WGS sequence"/>
</dbReference>
<comment type="caution">
    <text evidence="1">The sequence shown here is derived from an EMBL/GenBank/DDBJ whole genome shotgun (WGS) entry which is preliminary data.</text>
</comment>
<sequence length="135" mass="15544">MDLGASLHPWTRCWQWRTRRIYLRQQPADAFVVLLGTEVHSSLAALSLLIYHRLLPKNWALRLLQEKLQDTVLLRRSSDRLLDGLLKSMNPNFAQSIVDTRLQLVELVVHNLPTFNNNRTGCRPQLMVYVGGTAL</sequence>
<accession>A0AAN5C949</accession>
<protein>
    <submittedName>
        <fullName evidence="1">Uncharacterized protein</fullName>
    </submittedName>
</protein>
<name>A0AAN5C949_9BILA</name>
<dbReference type="AlphaFoldDB" id="A0AAN5C949"/>
<evidence type="ECO:0000313" key="1">
    <source>
        <dbReference type="EMBL" id="GMR33454.1"/>
    </source>
</evidence>
<dbReference type="EMBL" id="BTRK01000001">
    <property type="protein sequence ID" value="GMR33454.1"/>
    <property type="molecule type" value="Genomic_DNA"/>
</dbReference>
<organism evidence="1 2">
    <name type="scientific">Pristionchus mayeri</name>
    <dbReference type="NCBI Taxonomy" id="1317129"/>
    <lineage>
        <taxon>Eukaryota</taxon>
        <taxon>Metazoa</taxon>
        <taxon>Ecdysozoa</taxon>
        <taxon>Nematoda</taxon>
        <taxon>Chromadorea</taxon>
        <taxon>Rhabditida</taxon>
        <taxon>Rhabditina</taxon>
        <taxon>Diplogasteromorpha</taxon>
        <taxon>Diplogasteroidea</taxon>
        <taxon>Neodiplogasteridae</taxon>
        <taxon>Pristionchus</taxon>
    </lineage>
</organism>
<reference evidence="2" key="1">
    <citation type="submission" date="2022-10" db="EMBL/GenBank/DDBJ databases">
        <title>Genome assembly of Pristionchus species.</title>
        <authorList>
            <person name="Yoshida K."/>
            <person name="Sommer R.J."/>
        </authorList>
    </citation>
    <scope>NUCLEOTIDE SEQUENCE [LARGE SCALE GENOMIC DNA]</scope>
    <source>
        <strain evidence="2">RS5460</strain>
    </source>
</reference>